<dbReference type="AlphaFoldDB" id="A0A7J3SKU4"/>
<dbReference type="InterPro" id="IPR027604">
    <property type="entry name" value="W_rSAM_matur"/>
</dbReference>
<dbReference type="CDD" id="cd21121">
    <property type="entry name" value="SPASM_Cmo-like"/>
    <property type="match status" value="1"/>
</dbReference>
<comment type="caution">
    <text evidence="8">The sequence shown here is derived from an EMBL/GenBank/DDBJ whole genome shotgun (WGS) entry which is preliminary data.</text>
</comment>
<dbReference type="InterPro" id="IPR023885">
    <property type="entry name" value="4Fe4S-binding_SPASM_dom"/>
</dbReference>
<dbReference type="PANTHER" id="PTHR11228">
    <property type="entry name" value="RADICAL SAM DOMAIN PROTEIN"/>
    <property type="match status" value="1"/>
</dbReference>
<dbReference type="NCBIfam" id="TIGR04085">
    <property type="entry name" value="rSAM_more_4Fe4S"/>
    <property type="match status" value="1"/>
</dbReference>
<dbReference type="SFLD" id="SFLDG01387">
    <property type="entry name" value="BtrN-like_SPASM_domain_contain"/>
    <property type="match status" value="1"/>
</dbReference>
<dbReference type="SFLD" id="SFLDG01386">
    <property type="entry name" value="main_SPASM_domain-containing"/>
    <property type="match status" value="1"/>
</dbReference>
<dbReference type="NCBIfam" id="TIGR04317">
    <property type="entry name" value="W_rSAM_matur"/>
    <property type="match status" value="1"/>
</dbReference>
<dbReference type="InterPro" id="IPR000385">
    <property type="entry name" value="MoaA_NifB_PqqE_Fe-S-bd_CS"/>
</dbReference>
<comment type="cofactor">
    <cofactor evidence="1">
        <name>[4Fe-4S] cluster</name>
        <dbReference type="ChEBI" id="CHEBI:49883"/>
    </cofactor>
</comment>
<feature type="domain" description="Radical SAM core" evidence="7">
    <location>
        <begin position="1"/>
        <end position="223"/>
    </location>
</feature>
<dbReference type="GO" id="GO:0046872">
    <property type="term" value="F:metal ion binding"/>
    <property type="evidence" value="ECO:0007669"/>
    <property type="project" value="UniProtKB-KW"/>
</dbReference>
<evidence type="ECO:0000256" key="1">
    <source>
        <dbReference type="ARBA" id="ARBA00001966"/>
    </source>
</evidence>
<dbReference type="InterPro" id="IPR058240">
    <property type="entry name" value="rSAM_sf"/>
</dbReference>
<dbReference type="SFLD" id="SFLDF00570">
    <property type="entry name" value="tungsten_cofactor_oxidoreducas"/>
    <property type="match status" value="1"/>
</dbReference>
<keyword evidence="4" id="KW-0479">Metal-binding</keyword>
<dbReference type="PROSITE" id="PS51918">
    <property type="entry name" value="RADICAL_SAM"/>
    <property type="match status" value="1"/>
</dbReference>
<dbReference type="GO" id="GO:0051539">
    <property type="term" value="F:4 iron, 4 sulfur cluster binding"/>
    <property type="evidence" value="ECO:0007669"/>
    <property type="project" value="UniProtKB-KW"/>
</dbReference>
<name>A0A7J3SKU4_9CREN</name>
<dbReference type="InterPro" id="IPR013785">
    <property type="entry name" value="Aldolase_TIM"/>
</dbReference>
<dbReference type="GO" id="GO:0003824">
    <property type="term" value="F:catalytic activity"/>
    <property type="evidence" value="ECO:0007669"/>
    <property type="project" value="InterPro"/>
</dbReference>
<sequence length="356" mass="41409">MHYLYLEITSRCNLNCKMCFKQHWEDIDGDMSYDLFQKILDDAKEFPELRMVIFGGIGEPLVHPKFLEMMRDVKKRGYALGITTNGTLLSEKVMNEIIKNQVDLIYFSMDILPTIPQNTTLGHMFSNLVDTRIRKLVKLRNNSITGKPTVSVATVVTKENYKELPKMVRYLREVGVDSILITNLLPLTEDQAKDIVYDGSVEMDGIINEIEKLATYGIYVKLPNFKLTTERRCEFDENNAAVIRWDGNVSPCYRFLHTYYEYIFGRKKKVNAYSFGNVREKSLAEIWTSREYSKFRFVMKNYMYPSCTDCPLRESCDFVKTTDVDCWGNSPSCADCLWARRIVMCPVPTYIYGKFL</sequence>
<protein>
    <submittedName>
        <fullName evidence="8">Tungsten cofactor oxidoreductase radical SAM maturase</fullName>
    </submittedName>
</protein>
<dbReference type="InterPro" id="IPR034391">
    <property type="entry name" value="AdoMet-like_SPASM_containing"/>
</dbReference>
<dbReference type="GO" id="GO:0032324">
    <property type="term" value="P:molybdopterin cofactor biosynthetic process"/>
    <property type="evidence" value="ECO:0007669"/>
    <property type="project" value="UniProtKB-ARBA"/>
</dbReference>
<organism evidence="8">
    <name type="scientific">Fervidicoccus fontis</name>
    <dbReference type="NCBI Taxonomy" id="683846"/>
    <lineage>
        <taxon>Archaea</taxon>
        <taxon>Thermoproteota</taxon>
        <taxon>Thermoprotei</taxon>
        <taxon>Fervidicoccales</taxon>
        <taxon>Fervidicoccaceae</taxon>
        <taxon>Fervidicoccus</taxon>
    </lineage>
</organism>
<dbReference type="InterPro" id="IPR050377">
    <property type="entry name" value="Radical_SAM_PqqE_MftC-like"/>
</dbReference>
<dbReference type="CDD" id="cd01335">
    <property type="entry name" value="Radical_SAM"/>
    <property type="match status" value="1"/>
</dbReference>
<evidence type="ECO:0000256" key="6">
    <source>
        <dbReference type="ARBA" id="ARBA00023014"/>
    </source>
</evidence>
<keyword evidence="2" id="KW-0004">4Fe-4S</keyword>
<keyword evidence="3" id="KW-0949">S-adenosyl-L-methionine</keyword>
<evidence type="ECO:0000259" key="7">
    <source>
        <dbReference type="PROSITE" id="PS51918"/>
    </source>
</evidence>
<gene>
    <name evidence="8" type="ORF">ENW83_01935</name>
</gene>
<dbReference type="SFLD" id="SFLDS00029">
    <property type="entry name" value="Radical_SAM"/>
    <property type="match status" value="1"/>
</dbReference>
<evidence type="ECO:0000256" key="3">
    <source>
        <dbReference type="ARBA" id="ARBA00022691"/>
    </source>
</evidence>
<dbReference type="PROSITE" id="PS01305">
    <property type="entry name" value="MOAA_NIFB_PQQE"/>
    <property type="match status" value="1"/>
</dbReference>
<reference evidence="8" key="1">
    <citation type="journal article" date="2020" name="mSystems">
        <title>Genome- and Community-Level Interaction Insights into Carbon Utilization and Element Cycling Functions of Hydrothermarchaeota in Hydrothermal Sediment.</title>
        <authorList>
            <person name="Zhou Z."/>
            <person name="Liu Y."/>
            <person name="Xu W."/>
            <person name="Pan J."/>
            <person name="Luo Z.H."/>
            <person name="Li M."/>
        </authorList>
    </citation>
    <scope>NUCLEOTIDE SEQUENCE [LARGE SCALE GENOMIC DNA]</scope>
    <source>
        <strain evidence="8">SpSt-885</strain>
    </source>
</reference>
<dbReference type="EMBL" id="DTLS01000051">
    <property type="protein sequence ID" value="HGZ59953.1"/>
    <property type="molecule type" value="Genomic_DNA"/>
</dbReference>
<dbReference type="Pfam" id="PF13186">
    <property type="entry name" value="SPASM"/>
    <property type="match status" value="1"/>
</dbReference>
<keyword evidence="5" id="KW-0408">Iron</keyword>
<evidence type="ECO:0000313" key="8">
    <source>
        <dbReference type="EMBL" id="HGZ59953.1"/>
    </source>
</evidence>
<dbReference type="PANTHER" id="PTHR11228:SF34">
    <property type="entry name" value="TUNGSTEN-CONTAINING ALDEHYDE FERREDOXIN OXIDOREDUCTASE COFACTOR MODIFYING PROTEIN"/>
    <property type="match status" value="1"/>
</dbReference>
<dbReference type="Pfam" id="PF04055">
    <property type="entry name" value="Radical_SAM"/>
    <property type="match status" value="1"/>
</dbReference>
<proteinExistence type="predicted"/>
<dbReference type="Gene3D" id="3.20.20.70">
    <property type="entry name" value="Aldolase class I"/>
    <property type="match status" value="1"/>
</dbReference>
<dbReference type="SMART" id="SM00729">
    <property type="entry name" value="Elp3"/>
    <property type="match status" value="1"/>
</dbReference>
<accession>A0A7J3SKU4</accession>
<evidence type="ECO:0000256" key="2">
    <source>
        <dbReference type="ARBA" id="ARBA00022485"/>
    </source>
</evidence>
<evidence type="ECO:0000256" key="4">
    <source>
        <dbReference type="ARBA" id="ARBA00022723"/>
    </source>
</evidence>
<dbReference type="SFLD" id="SFLDG01067">
    <property type="entry name" value="SPASM/twitch_domain_containing"/>
    <property type="match status" value="1"/>
</dbReference>
<dbReference type="InterPro" id="IPR007197">
    <property type="entry name" value="rSAM"/>
</dbReference>
<keyword evidence="6" id="KW-0411">Iron-sulfur</keyword>
<dbReference type="InterPro" id="IPR006638">
    <property type="entry name" value="Elp3/MiaA/NifB-like_rSAM"/>
</dbReference>
<evidence type="ECO:0000256" key="5">
    <source>
        <dbReference type="ARBA" id="ARBA00023004"/>
    </source>
</evidence>
<dbReference type="SUPFAM" id="SSF102114">
    <property type="entry name" value="Radical SAM enzymes"/>
    <property type="match status" value="1"/>
</dbReference>